<feature type="compositionally biased region" description="Low complexity" evidence="1">
    <location>
        <begin position="256"/>
        <end position="267"/>
    </location>
</feature>
<protein>
    <submittedName>
        <fullName evidence="3">Uncharacterized protein</fullName>
    </submittedName>
</protein>
<keyword evidence="2" id="KW-0472">Membrane</keyword>
<organism evidence="3">
    <name type="scientific">Coccolithus braarudii</name>
    <dbReference type="NCBI Taxonomy" id="221442"/>
    <lineage>
        <taxon>Eukaryota</taxon>
        <taxon>Haptista</taxon>
        <taxon>Haptophyta</taxon>
        <taxon>Prymnesiophyceae</taxon>
        <taxon>Coccolithales</taxon>
        <taxon>Coccolithaceae</taxon>
        <taxon>Coccolithus</taxon>
    </lineage>
</organism>
<dbReference type="EMBL" id="HBEY01015758">
    <property type="protein sequence ID" value="CAD8604281.1"/>
    <property type="molecule type" value="Transcribed_RNA"/>
</dbReference>
<feature type="region of interest" description="Disordered" evidence="1">
    <location>
        <begin position="256"/>
        <end position="286"/>
    </location>
</feature>
<proteinExistence type="predicted"/>
<feature type="transmembrane region" description="Helical" evidence="2">
    <location>
        <begin position="231"/>
        <end position="253"/>
    </location>
</feature>
<dbReference type="AlphaFoldDB" id="A0A7S0L7G8"/>
<sequence length="286" mass="30571">MSKTEDDSCAFQSWAPLLTICAEYARLSGWRFQVDDFLDIDSNLHRGGPAMHAARVKAMPTILDWGERVQAIAVSGQRSGLLDEFLLCQRLTTSEAVVNSMAAMACALGLDESTLLSQVDDESCAYQDVSQPLPVIARRLVNYRRALGNANEARLLQASFVVEFGLAYGLTELSDVTSEDMLVEYLERAREWGGSDKAGPYAELLLRQLPDGAAHASLHRRVGEWLEANRGWVIGGAVVGALGLLVAGAALALSSGGGKPHSSSGSRGSRGGGPWGDRGGAVQRPQ</sequence>
<keyword evidence="2" id="KW-0812">Transmembrane</keyword>
<evidence type="ECO:0000313" key="3">
    <source>
        <dbReference type="EMBL" id="CAD8604281.1"/>
    </source>
</evidence>
<accession>A0A7S0L7G8</accession>
<keyword evidence="2" id="KW-1133">Transmembrane helix</keyword>
<name>A0A7S0L7G8_9EUKA</name>
<evidence type="ECO:0000256" key="2">
    <source>
        <dbReference type="SAM" id="Phobius"/>
    </source>
</evidence>
<feature type="compositionally biased region" description="Gly residues" evidence="1">
    <location>
        <begin position="268"/>
        <end position="279"/>
    </location>
</feature>
<evidence type="ECO:0000256" key="1">
    <source>
        <dbReference type="SAM" id="MobiDB-lite"/>
    </source>
</evidence>
<reference evidence="3" key="1">
    <citation type="submission" date="2021-01" db="EMBL/GenBank/DDBJ databases">
        <authorList>
            <person name="Corre E."/>
            <person name="Pelletier E."/>
            <person name="Niang G."/>
            <person name="Scheremetjew M."/>
            <person name="Finn R."/>
            <person name="Kale V."/>
            <person name="Holt S."/>
            <person name="Cochrane G."/>
            <person name="Meng A."/>
            <person name="Brown T."/>
            <person name="Cohen L."/>
        </authorList>
    </citation>
    <scope>NUCLEOTIDE SEQUENCE</scope>
    <source>
        <strain evidence="3">PLY182g</strain>
    </source>
</reference>
<gene>
    <name evidence="3" type="ORF">CPEL01642_LOCUS7616</name>
</gene>